<dbReference type="AlphaFoldDB" id="A0A2P2QS98"/>
<protein>
    <submittedName>
        <fullName evidence="1">Uncharacterized protein</fullName>
    </submittedName>
</protein>
<organism evidence="1">
    <name type="scientific">Rhizophora mucronata</name>
    <name type="common">Asiatic mangrove</name>
    <dbReference type="NCBI Taxonomy" id="61149"/>
    <lineage>
        <taxon>Eukaryota</taxon>
        <taxon>Viridiplantae</taxon>
        <taxon>Streptophyta</taxon>
        <taxon>Embryophyta</taxon>
        <taxon>Tracheophyta</taxon>
        <taxon>Spermatophyta</taxon>
        <taxon>Magnoliopsida</taxon>
        <taxon>eudicotyledons</taxon>
        <taxon>Gunneridae</taxon>
        <taxon>Pentapetalae</taxon>
        <taxon>rosids</taxon>
        <taxon>fabids</taxon>
        <taxon>Malpighiales</taxon>
        <taxon>Rhizophoraceae</taxon>
        <taxon>Rhizophora</taxon>
    </lineage>
</organism>
<evidence type="ECO:0000313" key="1">
    <source>
        <dbReference type="EMBL" id="MBX69815.1"/>
    </source>
</evidence>
<accession>A0A2P2QS98</accession>
<proteinExistence type="predicted"/>
<reference evidence="1" key="1">
    <citation type="submission" date="2018-02" db="EMBL/GenBank/DDBJ databases">
        <title>Rhizophora mucronata_Transcriptome.</title>
        <authorList>
            <person name="Meera S.P."/>
            <person name="Sreeshan A."/>
            <person name="Augustine A."/>
        </authorList>
    </citation>
    <scope>NUCLEOTIDE SEQUENCE</scope>
    <source>
        <tissue evidence="1">Leaf</tissue>
    </source>
</reference>
<name>A0A2P2QS98_RHIMU</name>
<sequence length="18" mass="2085">MLNSLVWLLILFIALVLI</sequence>
<dbReference type="EMBL" id="GGEC01089331">
    <property type="protein sequence ID" value="MBX69815.1"/>
    <property type="molecule type" value="Transcribed_RNA"/>
</dbReference>